<feature type="region of interest" description="Disordered" evidence="1">
    <location>
        <begin position="1"/>
        <end position="30"/>
    </location>
</feature>
<evidence type="ECO:0000256" key="1">
    <source>
        <dbReference type="SAM" id="MobiDB-lite"/>
    </source>
</evidence>
<dbReference type="Proteomes" id="UP000199155">
    <property type="component" value="Unassembled WGS sequence"/>
</dbReference>
<evidence type="ECO:0000313" key="3">
    <source>
        <dbReference type="Proteomes" id="UP000199155"/>
    </source>
</evidence>
<feature type="compositionally biased region" description="Low complexity" evidence="1">
    <location>
        <begin position="1"/>
        <end position="15"/>
    </location>
</feature>
<dbReference type="RefSeq" id="WP_093618271.1">
    <property type="nucleotide sequence ID" value="NZ_FNFF01000034.1"/>
</dbReference>
<evidence type="ECO:0000313" key="2">
    <source>
        <dbReference type="EMBL" id="SDL39601.1"/>
    </source>
</evidence>
<keyword evidence="3" id="KW-1185">Reference proteome</keyword>
<dbReference type="EMBL" id="FNFF01000034">
    <property type="protein sequence ID" value="SDL39601.1"/>
    <property type="molecule type" value="Genomic_DNA"/>
</dbReference>
<gene>
    <name evidence="2" type="ORF">SAMN05421806_1348</name>
</gene>
<name>A0A1G9JQ75_9ACTN</name>
<sequence length="71" mass="7494">MTDTHPATTHATAPEQHPHPSPRTAAPTPAIPVERLQSLLSGTELRQWLAGVSCAEGAAAEALLRHLVQTP</sequence>
<reference evidence="2 3" key="1">
    <citation type="submission" date="2016-10" db="EMBL/GenBank/DDBJ databases">
        <authorList>
            <person name="de Groot N.N."/>
        </authorList>
    </citation>
    <scope>NUCLEOTIDE SEQUENCE [LARGE SCALE GENOMIC DNA]</scope>
    <source>
        <strain evidence="2 3">CGMCC 4.5727</strain>
    </source>
</reference>
<proteinExistence type="predicted"/>
<dbReference type="STRING" id="417292.SAMN05421806_1348"/>
<organism evidence="2 3">
    <name type="scientific">Streptomyces indicus</name>
    <dbReference type="NCBI Taxonomy" id="417292"/>
    <lineage>
        <taxon>Bacteria</taxon>
        <taxon>Bacillati</taxon>
        <taxon>Actinomycetota</taxon>
        <taxon>Actinomycetes</taxon>
        <taxon>Kitasatosporales</taxon>
        <taxon>Streptomycetaceae</taxon>
        <taxon>Streptomyces</taxon>
    </lineage>
</organism>
<accession>A0A1G9JQ75</accession>
<protein>
    <submittedName>
        <fullName evidence="2">Uncharacterized protein</fullName>
    </submittedName>
</protein>
<dbReference type="AlphaFoldDB" id="A0A1G9JQ75"/>